<proteinExistence type="inferred from homology"/>
<keyword evidence="7 8" id="KW-0131">Cell cycle</keyword>
<dbReference type="Proteomes" id="UP001595556">
    <property type="component" value="Unassembled WGS sequence"/>
</dbReference>
<evidence type="ECO:0000256" key="1">
    <source>
        <dbReference type="ARBA" id="ARBA00004401"/>
    </source>
</evidence>
<dbReference type="NCBIfam" id="TIGR02209">
    <property type="entry name" value="ftsL_broad"/>
    <property type="match status" value="1"/>
</dbReference>
<comment type="subcellular location">
    <subcellularLocation>
        <location evidence="8">Cell inner membrane</location>
        <topology evidence="8">Single-pass type II membrane protein</topology>
    </subcellularLocation>
    <subcellularLocation>
        <location evidence="1">Cell membrane</location>
        <topology evidence="1">Single-pass type II membrane protein</topology>
    </subcellularLocation>
    <text evidence="8">Localizes to the division septum where it forms a ring structure.</text>
</comment>
<evidence type="ECO:0000313" key="11">
    <source>
        <dbReference type="Proteomes" id="UP001595556"/>
    </source>
</evidence>
<dbReference type="EMBL" id="JBHRTI010000010">
    <property type="protein sequence ID" value="MFC3149001.1"/>
    <property type="molecule type" value="Genomic_DNA"/>
</dbReference>
<evidence type="ECO:0000256" key="8">
    <source>
        <dbReference type="HAMAP-Rule" id="MF_00910"/>
    </source>
</evidence>
<comment type="subunit">
    <text evidence="8">Part of a complex composed of FtsB, FtsL and FtsQ.</text>
</comment>
<evidence type="ECO:0000313" key="10">
    <source>
        <dbReference type="EMBL" id="MFC3149001.1"/>
    </source>
</evidence>
<dbReference type="Pfam" id="PF04999">
    <property type="entry name" value="FtsL"/>
    <property type="match status" value="1"/>
</dbReference>
<evidence type="ECO:0000256" key="4">
    <source>
        <dbReference type="ARBA" id="ARBA00022692"/>
    </source>
</evidence>
<dbReference type="PANTHER" id="PTHR37479">
    <property type="entry name" value="CELL DIVISION PROTEIN FTSL"/>
    <property type="match status" value="1"/>
</dbReference>
<evidence type="ECO:0000256" key="9">
    <source>
        <dbReference type="NCBIfam" id="TIGR02209"/>
    </source>
</evidence>
<dbReference type="HAMAP" id="MF_00910">
    <property type="entry name" value="FtsL"/>
    <property type="match status" value="1"/>
</dbReference>
<comment type="caution">
    <text evidence="10">The sequence shown here is derived from an EMBL/GenBank/DDBJ whole genome shotgun (WGS) entry which is preliminary data.</text>
</comment>
<dbReference type="GO" id="GO:0051301">
    <property type="term" value="P:cell division"/>
    <property type="evidence" value="ECO:0007669"/>
    <property type="project" value="UniProtKB-KW"/>
</dbReference>
<evidence type="ECO:0000256" key="3">
    <source>
        <dbReference type="ARBA" id="ARBA00022618"/>
    </source>
</evidence>
<keyword evidence="5 8" id="KW-1133">Transmembrane helix</keyword>
<name>A0ABV7H8M8_9BURK</name>
<accession>A0ABV7H8M8</accession>
<evidence type="ECO:0000256" key="2">
    <source>
        <dbReference type="ARBA" id="ARBA00022475"/>
    </source>
</evidence>
<keyword evidence="8" id="KW-0997">Cell inner membrane</keyword>
<sequence length="102" mass="10973">MKPLQLILGAAVLASMFSIVTSSHASRKLFVAIERADTQAKRLDTEFRQLQVEQTALAKPGLIDSSARRDLQMERVTPAHTLYLNAQDARAAAGAKPAGAAQ</sequence>
<dbReference type="InterPro" id="IPR011922">
    <property type="entry name" value="Cell_div_FtsL"/>
</dbReference>
<comment type="similarity">
    <text evidence="8">Belongs to the FtsL family.</text>
</comment>
<evidence type="ECO:0000256" key="5">
    <source>
        <dbReference type="ARBA" id="ARBA00022989"/>
    </source>
</evidence>
<comment type="function">
    <text evidence="8">Essential cell division protein. May link together the upstream cell division proteins, which are predominantly cytoplasmic, with the downstream cell division proteins, which are predominantly periplasmic.</text>
</comment>
<evidence type="ECO:0000256" key="6">
    <source>
        <dbReference type="ARBA" id="ARBA00023136"/>
    </source>
</evidence>
<keyword evidence="11" id="KW-1185">Reference proteome</keyword>
<keyword evidence="4 8" id="KW-0812">Transmembrane</keyword>
<protein>
    <recommendedName>
        <fullName evidence="8 9">Cell division protein FtsL</fullName>
    </recommendedName>
</protein>
<evidence type="ECO:0000256" key="7">
    <source>
        <dbReference type="ARBA" id="ARBA00023306"/>
    </source>
</evidence>
<gene>
    <name evidence="8 10" type="primary">ftsL</name>
    <name evidence="10" type="ORF">ACFOEN_15350</name>
</gene>
<keyword evidence="6 8" id="KW-0472">Membrane</keyword>
<keyword evidence="2 8" id="KW-1003">Cell membrane</keyword>
<organism evidence="10 11">
    <name type="scientific">Piscinibacterium candidicorallinum</name>
    <dbReference type="NCBI Taxonomy" id="1793872"/>
    <lineage>
        <taxon>Bacteria</taxon>
        <taxon>Pseudomonadati</taxon>
        <taxon>Pseudomonadota</taxon>
        <taxon>Betaproteobacteria</taxon>
        <taxon>Burkholderiales</taxon>
        <taxon>Piscinibacterium</taxon>
    </lineage>
</organism>
<dbReference type="RefSeq" id="WP_377305424.1">
    <property type="nucleotide sequence ID" value="NZ_CP180191.1"/>
</dbReference>
<keyword evidence="3 8" id="KW-0132">Cell division</keyword>
<dbReference type="PANTHER" id="PTHR37479:SF1">
    <property type="entry name" value="CELL DIVISION PROTEIN FTSL"/>
    <property type="match status" value="1"/>
</dbReference>
<reference evidence="11" key="1">
    <citation type="journal article" date="2019" name="Int. J. Syst. Evol. Microbiol.">
        <title>The Global Catalogue of Microorganisms (GCM) 10K type strain sequencing project: providing services to taxonomists for standard genome sequencing and annotation.</title>
        <authorList>
            <consortium name="The Broad Institute Genomics Platform"/>
            <consortium name="The Broad Institute Genome Sequencing Center for Infectious Disease"/>
            <person name="Wu L."/>
            <person name="Ma J."/>
        </authorList>
    </citation>
    <scope>NUCLEOTIDE SEQUENCE [LARGE SCALE GENOMIC DNA]</scope>
    <source>
        <strain evidence="11">KCTC 52168</strain>
    </source>
</reference>